<dbReference type="InterPro" id="IPR027417">
    <property type="entry name" value="P-loop_NTPase"/>
</dbReference>
<dbReference type="PANTHER" id="PTHR47963:SF7">
    <property type="entry name" value="ATP-DEPENDENT RNA HELICASE YFML-RELATED"/>
    <property type="match status" value="1"/>
</dbReference>
<dbReference type="GO" id="GO:0004386">
    <property type="term" value="F:helicase activity"/>
    <property type="evidence" value="ECO:0007669"/>
    <property type="project" value="UniProtKB-KW"/>
</dbReference>
<dbReference type="GO" id="GO:0016787">
    <property type="term" value="F:hydrolase activity"/>
    <property type="evidence" value="ECO:0007669"/>
    <property type="project" value="UniProtKB-KW"/>
</dbReference>
<keyword evidence="3 8" id="KW-0347">Helicase</keyword>
<dbReference type="PROSITE" id="PS51194">
    <property type="entry name" value="HELICASE_CTER"/>
    <property type="match status" value="1"/>
</dbReference>
<protein>
    <submittedName>
        <fullName evidence="8">DEAD/DEAH box helicase</fullName>
        <ecNumber evidence="8">3.6.4.-</ecNumber>
    </submittedName>
</protein>
<evidence type="ECO:0000259" key="6">
    <source>
        <dbReference type="PROSITE" id="PS51192"/>
    </source>
</evidence>
<evidence type="ECO:0000256" key="1">
    <source>
        <dbReference type="ARBA" id="ARBA00022741"/>
    </source>
</evidence>
<dbReference type="Pfam" id="PF00270">
    <property type="entry name" value="DEAD"/>
    <property type="match status" value="1"/>
</dbReference>
<dbReference type="RefSeq" id="WP_388038775.1">
    <property type="nucleotide sequence ID" value="NZ_JBHUEK010000018.1"/>
</dbReference>
<dbReference type="PANTHER" id="PTHR47963">
    <property type="entry name" value="DEAD-BOX ATP-DEPENDENT RNA HELICASE 47, MITOCHONDRIAL"/>
    <property type="match status" value="1"/>
</dbReference>
<dbReference type="Pfam" id="PF00271">
    <property type="entry name" value="Helicase_C"/>
    <property type="match status" value="1"/>
</dbReference>
<feature type="region of interest" description="Disordered" evidence="5">
    <location>
        <begin position="374"/>
        <end position="396"/>
    </location>
</feature>
<evidence type="ECO:0000313" key="9">
    <source>
        <dbReference type="Proteomes" id="UP001597227"/>
    </source>
</evidence>
<keyword evidence="4" id="KW-0067">ATP-binding</keyword>
<evidence type="ECO:0000259" key="7">
    <source>
        <dbReference type="PROSITE" id="PS51194"/>
    </source>
</evidence>
<dbReference type="CDD" id="cd00268">
    <property type="entry name" value="DEADc"/>
    <property type="match status" value="1"/>
</dbReference>
<dbReference type="SMART" id="SM00487">
    <property type="entry name" value="DEXDc"/>
    <property type="match status" value="1"/>
</dbReference>
<evidence type="ECO:0000256" key="5">
    <source>
        <dbReference type="SAM" id="MobiDB-lite"/>
    </source>
</evidence>
<sequence>MSKWSQLEEMKPFIQKNWQESGFEAPTAIQEKAIPAIIEGKDVICESPTGTGKTLSYLLPAIQKLDETKNGIQIVVLAPSRELVMQISDEVKKWTQGTNIVSASFIGGANIKKQVEKLKERPQIVIGTTGRIMELIKMKKMKMHEVTTVIVDEADQLVSNEHLSNIQSIIKSTLRDRQILFFSATISEQTEKVAKSLMNNAEIIRVQQTINQENTTHIYFLCEQRDKIDVLRKIMYTEPDKAIAFIKSLDKVEEIEAKLTYNHIDVAVLAGEAKKQERQQSLKNFRAGKIPLLLTTDVAARGLDIQDVTYVIHFDFPKTTSQYVHRSGRTGRMGKKGVVISIVNAREESFLKKMGHELGISFTKKDFYKGEIVDAQEKKTPAPQKRKPTSHKKTKR</sequence>
<dbReference type="InterPro" id="IPR014001">
    <property type="entry name" value="Helicase_ATP-bd"/>
</dbReference>
<comment type="caution">
    <text evidence="8">The sequence shown here is derived from an EMBL/GenBank/DDBJ whole genome shotgun (WGS) entry which is preliminary data.</text>
</comment>
<dbReference type="SMART" id="SM00490">
    <property type="entry name" value="HELICc"/>
    <property type="match status" value="1"/>
</dbReference>
<reference evidence="9" key="1">
    <citation type="journal article" date="2019" name="Int. J. Syst. Evol. Microbiol.">
        <title>The Global Catalogue of Microorganisms (GCM) 10K type strain sequencing project: providing services to taxonomists for standard genome sequencing and annotation.</title>
        <authorList>
            <consortium name="The Broad Institute Genomics Platform"/>
            <consortium name="The Broad Institute Genome Sequencing Center for Infectious Disease"/>
            <person name="Wu L."/>
            <person name="Ma J."/>
        </authorList>
    </citation>
    <scope>NUCLEOTIDE SEQUENCE [LARGE SCALE GENOMIC DNA]</scope>
    <source>
        <strain evidence="9">CCUG 15531</strain>
    </source>
</reference>
<dbReference type="CDD" id="cd18787">
    <property type="entry name" value="SF2_C_DEAD"/>
    <property type="match status" value="1"/>
</dbReference>
<name>A0ABW4MR99_9BACI</name>
<keyword evidence="2 8" id="KW-0378">Hydrolase</keyword>
<dbReference type="Proteomes" id="UP001597227">
    <property type="component" value="Unassembled WGS sequence"/>
</dbReference>
<dbReference type="PROSITE" id="PS51192">
    <property type="entry name" value="HELICASE_ATP_BIND_1"/>
    <property type="match status" value="1"/>
</dbReference>
<feature type="compositionally biased region" description="Basic residues" evidence="5">
    <location>
        <begin position="384"/>
        <end position="396"/>
    </location>
</feature>
<dbReference type="EMBL" id="JBHUEK010000018">
    <property type="protein sequence ID" value="MFD1779515.1"/>
    <property type="molecule type" value="Genomic_DNA"/>
</dbReference>
<proteinExistence type="predicted"/>
<gene>
    <name evidence="8" type="ORF">ACFSFW_12605</name>
</gene>
<dbReference type="InterPro" id="IPR044742">
    <property type="entry name" value="DEAD/DEAH_RhlB"/>
</dbReference>
<evidence type="ECO:0000256" key="2">
    <source>
        <dbReference type="ARBA" id="ARBA00022801"/>
    </source>
</evidence>
<dbReference type="InterPro" id="IPR001650">
    <property type="entry name" value="Helicase_C-like"/>
</dbReference>
<accession>A0ABW4MR99</accession>
<dbReference type="SUPFAM" id="SSF52540">
    <property type="entry name" value="P-loop containing nucleoside triphosphate hydrolases"/>
    <property type="match status" value="1"/>
</dbReference>
<dbReference type="InterPro" id="IPR050547">
    <property type="entry name" value="DEAD_box_RNA_helicases"/>
</dbReference>
<feature type="domain" description="Helicase C-terminal" evidence="7">
    <location>
        <begin position="229"/>
        <end position="380"/>
    </location>
</feature>
<dbReference type="InterPro" id="IPR011545">
    <property type="entry name" value="DEAD/DEAH_box_helicase_dom"/>
</dbReference>
<organism evidence="8 9">
    <name type="scientific">Fredinandcohnia salidurans</name>
    <dbReference type="NCBI Taxonomy" id="2595041"/>
    <lineage>
        <taxon>Bacteria</taxon>
        <taxon>Bacillati</taxon>
        <taxon>Bacillota</taxon>
        <taxon>Bacilli</taxon>
        <taxon>Bacillales</taxon>
        <taxon>Bacillaceae</taxon>
        <taxon>Fredinandcohnia</taxon>
    </lineage>
</organism>
<evidence type="ECO:0000256" key="3">
    <source>
        <dbReference type="ARBA" id="ARBA00022806"/>
    </source>
</evidence>
<evidence type="ECO:0000256" key="4">
    <source>
        <dbReference type="ARBA" id="ARBA00022840"/>
    </source>
</evidence>
<feature type="domain" description="Helicase ATP-binding" evidence="6">
    <location>
        <begin position="34"/>
        <end position="204"/>
    </location>
</feature>
<evidence type="ECO:0000313" key="8">
    <source>
        <dbReference type="EMBL" id="MFD1779515.1"/>
    </source>
</evidence>
<keyword evidence="1" id="KW-0547">Nucleotide-binding</keyword>
<keyword evidence="9" id="KW-1185">Reference proteome</keyword>
<dbReference type="Gene3D" id="3.40.50.300">
    <property type="entry name" value="P-loop containing nucleotide triphosphate hydrolases"/>
    <property type="match status" value="2"/>
</dbReference>
<dbReference type="EC" id="3.6.4.-" evidence="8"/>